<evidence type="ECO:0000313" key="1">
    <source>
        <dbReference type="EMBL" id="QEG09555.1"/>
    </source>
</evidence>
<protein>
    <submittedName>
        <fullName evidence="1">S-adenosyl-L-methionine hydrolase</fullName>
    </submittedName>
</protein>
<keyword evidence="1" id="KW-0378">Hydrolase</keyword>
<reference evidence="2" key="1">
    <citation type="submission" date="2019-05" db="EMBL/GenBank/DDBJ databases">
        <title>The complete genome of Escherichia coli phage Pisces.</title>
        <authorList>
            <person name="Diaz H."/>
            <person name="Graham K."/>
            <person name="Moreland R."/>
            <person name="Liu M."/>
            <person name="Ramsey J."/>
        </authorList>
    </citation>
    <scope>NUCLEOTIDE SEQUENCE [LARGE SCALE GENOMIC DNA]</scope>
</reference>
<evidence type="ECO:0000313" key="2">
    <source>
        <dbReference type="Proteomes" id="UP000322031"/>
    </source>
</evidence>
<name>A0A5B9N9Q5_9CAUD</name>
<dbReference type="InterPro" id="IPR057548">
    <property type="entry name" value="S-AdoMet_lyase-like"/>
</dbReference>
<dbReference type="Pfam" id="PF23780">
    <property type="entry name" value="S-AdoMet_lyase"/>
    <property type="match status" value="1"/>
</dbReference>
<dbReference type="Proteomes" id="UP000322031">
    <property type="component" value="Segment"/>
</dbReference>
<dbReference type="EMBL" id="MK903277">
    <property type="protein sequence ID" value="QEG09555.1"/>
    <property type="molecule type" value="Genomic_DNA"/>
</dbReference>
<accession>A0A5B9N9Q5</accession>
<dbReference type="GO" id="GO:0016787">
    <property type="term" value="F:hydrolase activity"/>
    <property type="evidence" value="ECO:0007669"/>
    <property type="project" value="UniProtKB-KW"/>
</dbReference>
<sequence>MIYTNEQANVFYVYLTAYRSINLYAINEILTKEMAARIKKHPGFYGSLINQNVEGCYHEAGVGLPSVERTLVVKCTKLSQVAELTRLACEDYDQDAVLQVNSQTHTAILNSLETVGEYPQSYKRIKEETIGTFTKQDTGSEMYSIVNGERWEVA</sequence>
<organism evidence="1 2">
    <name type="scientific">Escherichia phage Pisces</name>
    <dbReference type="NCBI Taxonomy" id="2591102"/>
    <lineage>
        <taxon>Viruses</taxon>
        <taxon>Duplodnaviria</taxon>
        <taxon>Heunggongvirae</taxon>
        <taxon>Uroviricota</taxon>
        <taxon>Caudoviricetes</taxon>
        <taxon>Autographivirales</taxon>
        <taxon>Autotranscriptaviridae</taxon>
        <taxon>Studiervirinae</taxon>
        <taxon>Kayfunavirus</taxon>
        <taxon>Kayfunavirus pisces</taxon>
    </lineage>
</organism>
<keyword evidence="2" id="KW-1185">Reference proteome</keyword>
<gene>
    <name evidence="1" type="ORF">CPT_Pisces_001</name>
</gene>
<proteinExistence type="predicted"/>